<proteinExistence type="predicted"/>
<evidence type="ECO:0000313" key="1">
    <source>
        <dbReference type="EMBL" id="VAV98213.1"/>
    </source>
</evidence>
<protein>
    <submittedName>
        <fullName evidence="1">Uncharacterized protein</fullName>
    </submittedName>
</protein>
<accession>A0A3B0SP46</accession>
<gene>
    <name evidence="1" type="ORF">MNBD_ACTINO02-2861</name>
</gene>
<dbReference type="EMBL" id="UOEK01000134">
    <property type="protein sequence ID" value="VAV98213.1"/>
    <property type="molecule type" value="Genomic_DNA"/>
</dbReference>
<name>A0A3B0SP46_9ZZZZ</name>
<sequence>MVMAAQATWTESDRVATAAMAGYARQLESAVTAPLIEMVDGTANDAAAGLLCTVAGERRAVEIVLDNTVQADHLTAPIWSLDQRGWNVTVLVPLSQMGEAHTSLRGVPCTLQPWWRMNSGDVVFGSLETP</sequence>
<reference evidence="1" key="1">
    <citation type="submission" date="2018-06" db="EMBL/GenBank/DDBJ databases">
        <authorList>
            <person name="Zhirakovskaya E."/>
        </authorList>
    </citation>
    <scope>NUCLEOTIDE SEQUENCE</scope>
</reference>
<dbReference type="AlphaFoldDB" id="A0A3B0SP46"/>
<organism evidence="1">
    <name type="scientific">hydrothermal vent metagenome</name>
    <dbReference type="NCBI Taxonomy" id="652676"/>
    <lineage>
        <taxon>unclassified sequences</taxon>
        <taxon>metagenomes</taxon>
        <taxon>ecological metagenomes</taxon>
    </lineage>
</organism>